<keyword evidence="3" id="KW-0520">NAD</keyword>
<dbReference type="GO" id="GO:0051287">
    <property type="term" value="F:NAD binding"/>
    <property type="evidence" value="ECO:0007669"/>
    <property type="project" value="InterPro"/>
</dbReference>
<dbReference type="InterPro" id="IPR036291">
    <property type="entry name" value="NAD(P)-bd_dom_sf"/>
</dbReference>
<proteinExistence type="inferred from homology"/>
<dbReference type="InterPro" id="IPR006140">
    <property type="entry name" value="D-isomer_DH_NAD-bd"/>
</dbReference>
<dbReference type="PANTHER" id="PTHR42789:SF1">
    <property type="entry name" value="D-ISOMER SPECIFIC 2-HYDROXYACID DEHYDROGENASE FAMILY PROTEIN (AFU_ORTHOLOGUE AFUA_6G10090)"/>
    <property type="match status" value="1"/>
</dbReference>
<dbReference type="GO" id="GO:0016491">
    <property type="term" value="F:oxidoreductase activity"/>
    <property type="evidence" value="ECO:0007669"/>
    <property type="project" value="UniProtKB-KW"/>
</dbReference>
<evidence type="ECO:0000256" key="3">
    <source>
        <dbReference type="ARBA" id="ARBA00023027"/>
    </source>
</evidence>
<dbReference type="EMBL" id="CP051682">
    <property type="protein sequence ID" value="QJD98512.1"/>
    <property type="molecule type" value="Genomic_DNA"/>
</dbReference>
<dbReference type="AlphaFoldDB" id="A0A7L5E5E4"/>
<accession>A0A7L5E5E4</accession>
<comment type="similarity">
    <text evidence="1">Belongs to the D-isomer specific 2-hydroxyacid dehydrogenase family.</text>
</comment>
<dbReference type="Pfam" id="PF02826">
    <property type="entry name" value="2-Hacid_dh_C"/>
    <property type="match status" value="1"/>
</dbReference>
<dbReference type="Proteomes" id="UP000503278">
    <property type="component" value="Chromosome"/>
</dbReference>
<evidence type="ECO:0000313" key="6">
    <source>
        <dbReference type="Proteomes" id="UP000503278"/>
    </source>
</evidence>
<dbReference type="SUPFAM" id="SSF51735">
    <property type="entry name" value="NAD(P)-binding Rossmann-fold domains"/>
    <property type="match status" value="1"/>
</dbReference>
<evidence type="ECO:0000313" key="5">
    <source>
        <dbReference type="EMBL" id="QJD98512.1"/>
    </source>
</evidence>
<dbReference type="Gene3D" id="3.40.50.720">
    <property type="entry name" value="NAD(P)-binding Rossmann-like Domain"/>
    <property type="match status" value="1"/>
</dbReference>
<evidence type="ECO:0000256" key="2">
    <source>
        <dbReference type="ARBA" id="ARBA00023002"/>
    </source>
</evidence>
<sequence length="52" mass="5567">MHLVLSDGSRNTIGQAELALVKSSAYLINTSLGPLVNETALIETLRTRKSLA</sequence>
<protein>
    <recommendedName>
        <fullName evidence="4">D-isomer specific 2-hydroxyacid dehydrogenase NAD-binding domain-containing protein</fullName>
    </recommendedName>
</protein>
<gene>
    <name evidence="5" type="ORF">HH214_21315</name>
</gene>
<dbReference type="InterPro" id="IPR050857">
    <property type="entry name" value="D-2-hydroxyacid_DH"/>
</dbReference>
<keyword evidence="6" id="KW-1185">Reference proteome</keyword>
<evidence type="ECO:0000256" key="1">
    <source>
        <dbReference type="ARBA" id="ARBA00005854"/>
    </source>
</evidence>
<dbReference type="PANTHER" id="PTHR42789">
    <property type="entry name" value="D-ISOMER SPECIFIC 2-HYDROXYACID DEHYDROGENASE FAMILY PROTEIN (AFU_ORTHOLOGUE AFUA_6G10090)"/>
    <property type="match status" value="1"/>
</dbReference>
<feature type="domain" description="D-isomer specific 2-hydroxyacid dehydrogenase NAD-binding" evidence="4">
    <location>
        <begin position="1"/>
        <end position="49"/>
    </location>
</feature>
<dbReference type="KEGG" id="mrob:HH214_21315"/>
<keyword evidence="2" id="KW-0560">Oxidoreductase</keyword>
<reference evidence="5 6" key="1">
    <citation type="submission" date="2020-04" db="EMBL/GenBank/DDBJ databases">
        <title>Genome sequencing of novel species.</title>
        <authorList>
            <person name="Heo J."/>
            <person name="Kim S.-J."/>
            <person name="Kim J.-S."/>
            <person name="Hong S.-B."/>
            <person name="Kwon S.-W."/>
        </authorList>
    </citation>
    <scope>NUCLEOTIDE SEQUENCE [LARGE SCALE GENOMIC DNA]</scope>
    <source>
        <strain evidence="5 6">F39-2</strain>
    </source>
</reference>
<organism evidence="5 6">
    <name type="scientific">Mucilaginibacter robiniae</name>
    <dbReference type="NCBI Taxonomy" id="2728022"/>
    <lineage>
        <taxon>Bacteria</taxon>
        <taxon>Pseudomonadati</taxon>
        <taxon>Bacteroidota</taxon>
        <taxon>Sphingobacteriia</taxon>
        <taxon>Sphingobacteriales</taxon>
        <taxon>Sphingobacteriaceae</taxon>
        <taxon>Mucilaginibacter</taxon>
    </lineage>
</organism>
<evidence type="ECO:0000259" key="4">
    <source>
        <dbReference type="Pfam" id="PF02826"/>
    </source>
</evidence>
<name>A0A7L5E5E4_9SPHI</name>